<dbReference type="PROSITE" id="PS51063">
    <property type="entry name" value="HTH_CRP_2"/>
    <property type="match status" value="1"/>
</dbReference>
<proteinExistence type="predicted"/>
<evidence type="ECO:0000313" key="6">
    <source>
        <dbReference type="EMBL" id="MBP1889420.1"/>
    </source>
</evidence>
<evidence type="ECO:0000313" key="7">
    <source>
        <dbReference type="Proteomes" id="UP000783390"/>
    </source>
</evidence>
<dbReference type="SMART" id="SM00419">
    <property type="entry name" value="HTH_CRP"/>
    <property type="match status" value="1"/>
</dbReference>
<dbReference type="InterPro" id="IPR000595">
    <property type="entry name" value="cNMP-bd_dom"/>
</dbReference>
<keyword evidence="1" id="KW-0805">Transcription regulation</keyword>
<name>A0ABS4EZK8_9CLOT</name>
<dbReference type="InterPro" id="IPR050397">
    <property type="entry name" value="Env_Response_Regulators"/>
</dbReference>
<evidence type="ECO:0000256" key="2">
    <source>
        <dbReference type="ARBA" id="ARBA00023125"/>
    </source>
</evidence>
<dbReference type="PANTHER" id="PTHR24567">
    <property type="entry name" value="CRP FAMILY TRANSCRIPTIONAL REGULATORY PROTEIN"/>
    <property type="match status" value="1"/>
</dbReference>
<dbReference type="EMBL" id="JAGGJZ010000002">
    <property type="protein sequence ID" value="MBP1889420.1"/>
    <property type="molecule type" value="Genomic_DNA"/>
</dbReference>
<dbReference type="Gene3D" id="2.60.120.10">
    <property type="entry name" value="Jelly Rolls"/>
    <property type="match status" value="1"/>
</dbReference>
<keyword evidence="3" id="KW-0804">Transcription</keyword>
<dbReference type="InterPro" id="IPR036390">
    <property type="entry name" value="WH_DNA-bd_sf"/>
</dbReference>
<dbReference type="InterPro" id="IPR014710">
    <property type="entry name" value="RmlC-like_jellyroll"/>
</dbReference>
<sequence length="227" mass="26416">MINLNELKKCKSFQGLSDKTLEELSLIGEKTHFKKGDHVFRDKDLIESIYIVFSGKASLYKLNEAAHKKIIFILGEGNILNEVILDEKKASISCEMFDDGEIFVFNRKNFINIMSKDFELTKRVMDSLSLKVRRLYRQMKNSTPLKIDKRLAAKLWKLSKDYGVESGTETIINLNISITYLSDMFGMPRETISRALKILEKEGLIRRERKKFIVIDRDKLSNYFKSL</sequence>
<dbReference type="Gene3D" id="1.10.10.10">
    <property type="entry name" value="Winged helix-like DNA-binding domain superfamily/Winged helix DNA-binding domain"/>
    <property type="match status" value="1"/>
</dbReference>
<organism evidence="6 7">
    <name type="scientific">Clostridium moniliforme</name>
    <dbReference type="NCBI Taxonomy" id="39489"/>
    <lineage>
        <taxon>Bacteria</taxon>
        <taxon>Bacillati</taxon>
        <taxon>Bacillota</taxon>
        <taxon>Clostridia</taxon>
        <taxon>Eubacteriales</taxon>
        <taxon>Clostridiaceae</taxon>
        <taxon>Clostridium</taxon>
    </lineage>
</organism>
<dbReference type="InterPro" id="IPR012318">
    <property type="entry name" value="HTH_CRP"/>
</dbReference>
<comment type="caution">
    <text evidence="6">The sequence shown here is derived from an EMBL/GenBank/DDBJ whole genome shotgun (WGS) entry which is preliminary data.</text>
</comment>
<accession>A0ABS4EZK8</accession>
<keyword evidence="2" id="KW-0238">DNA-binding</keyword>
<dbReference type="InterPro" id="IPR036388">
    <property type="entry name" value="WH-like_DNA-bd_sf"/>
</dbReference>
<protein>
    <submittedName>
        <fullName evidence="6">CRP-like cAMP-binding protein</fullName>
    </submittedName>
</protein>
<evidence type="ECO:0000259" key="4">
    <source>
        <dbReference type="PROSITE" id="PS50042"/>
    </source>
</evidence>
<evidence type="ECO:0000259" key="5">
    <source>
        <dbReference type="PROSITE" id="PS51063"/>
    </source>
</evidence>
<dbReference type="CDD" id="cd00038">
    <property type="entry name" value="CAP_ED"/>
    <property type="match status" value="1"/>
</dbReference>
<dbReference type="Proteomes" id="UP000783390">
    <property type="component" value="Unassembled WGS sequence"/>
</dbReference>
<feature type="domain" description="HTH crp-type" evidence="5">
    <location>
        <begin position="145"/>
        <end position="218"/>
    </location>
</feature>
<dbReference type="RefSeq" id="WP_209796117.1">
    <property type="nucleotide sequence ID" value="NZ_JAGGJZ010000002.1"/>
</dbReference>
<dbReference type="Pfam" id="PF13545">
    <property type="entry name" value="HTH_Crp_2"/>
    <property type="match status" value="1"/>
</dbReference>
<evidence type="ECO:0000256" key="3">
    <source>
        <dbReference type="ARBA" id="ARBA00023163"/>
    </source>
</evidence>
<dbReference type="InterPro" id="IPR018490">
    <property type="entry name" value="cNMP-bd_dom_sf"/>
</dbReference>
<dbReference type="SUPFAM" id="SSF51206">
    <property type="entry name" value="cAMP-binding domain-like"/>
    <property type="match status" value="1"/>
</dbReference>
<dbReference type="Pfam" id="PF00027">
    <property type="entry name" value="cNMP_binding"/>
    <property type="match status" value="1"/>
</dbReference>
<keyword evidence="7" id="KW-1185">Reference proteome</keyword>
<dbReference type="PROSITE" id="PS50042">
    <property type="entry name" value="CNMP_BINDING_3"/>
    <property type="match status" value="1"/>
</dbReference>
<gene>
    <name evidence="6" type="ORF">J2Z53_001001</name>
</gene>
<reference evidence="6 7" key="1">
    <citation type="submission" date="2021-03" db="EMBL/GenBank/DDBJ databases">
        <title>Genomic Encyclopedia of Type Strains, Phase IV (KMG-IV): sequencing the most valuable type-strain genomes for metagenomic binning, comparative biology and taxonomic classification.</title>
        <authorList>
            <person name="Goeker M."/>
        </authorList>
    </citation>
    <scope>NUCLEOTIDE SEQUENCE [LARGE SCALE GENOMIC DNA]</scope>
    <source>
        <strain evidence="6 7">DSM 3984</strain>
    </source>
</reference>
<evidence type="ECO:0000256" key="1">
    <source>
        <dbReference type="ARBA" id="ARBA00023015"/>
    </source>
</evidence>
<dbReference type="SMART" id="SM00100">
    <property type="entry name" value="cNMP"/>
    <property type="match status" value="1"/>
</dbReference>
<dbReference type="PANTHER" id="PTHR24567:SF74">
    <property type="entry name" value="HTH-TYPE TRANSCRIPTIONAL REGULATOR ARCR"/>
    <property type="match status" value="1"/>
</dbReference>
<dbReference type="SUPFAM" id="SSF46785">
    <property type="entry name" value="Winged helix' DNA-binding domain"/>
    <property type="match status" value="1"/>
</dbReference>
<feature type="domain" description="Cyclic nucleotide-binding" evidence="4">
    <location>
        <begin position="12"/>
        <end position="131"/>
    </location>
</feature>